<dbReference type="InterPro" id="IPR003367">
    <property type="entry name" value="Thrombospondin_3-like_rpt"/>
</dbReference>
<dbReference type="SUPFAM" id="SSF103647">
    <property type="entry name" value="TSP type-3 repeat"/>
    <property type="match status" value="1"/>
</dbReference>
<proteinExistence type="predicted"/>
<keyword evidence="4" id="KW-1185">Reference proteome</keyword>
<evidence type="ECO:0000256" key="2">
    <source>
        <dbReference type="SAM" id="SignalP"/>
    </source>
</evidence>
<name>A0A0P7AX96_9FLAO</name>
<comment type="caution">
    <text evidence="3">The sequence shown here is derived from an EMBL/GenBank/DDBJ whole genome shotgun (WGS) entry which is preliminary data.</text>
</comment>
<feature type="chain" id="PRO_5006135154" description="Lipoprotein" evidence="2">
    <location>
        <begin position="19"/>
        <end position="454"/>
    </location>
</feature>
<dbReference type="Proteomes" id="UP000050280">
    <property type="component" value="Unassembled WGS sequence"/>
</dbReference>
<dbReference type="PATRIC" id="fig|1300341.3.peg.1407"/>
<protein>
    <recommendedName>
        <fullName evidence="5">Lipoprotein</fullName>
    </recommendedName>
</protein>
<evidence type="ECO:0000256" key="1">
    <source>
        <dbReference type="ARBA" id="ARBA00022729"/>
    </source>
</evidence>
<dbReference type="GO" id="GO:0007155">
    <property type="term" value="P:cell adhesion"/>
    <property type="evidence" value="ECO:0007669"/>
    <property type="project" value="InterPro"/>
</dbReference>
<dbReference type="GO" id="GO:0005509">
    <property type="term" value="F:calcium ion binding"/>
    <property type="evidence" value="ECO:0007669"/>
    <property type="project" value="InterPro"/>
</dbReference>
<sequence length="454" mass="45947">MKKMFSLLAVFAALTFVACDGDDDDGPTPPMIADADGDGIEDSVDNCPNQSNADQADADADGVGDVCDPTPNGTGPQPGDIIVVSSNITSDTTWDSDFIYQLNGRIAVEAGATLTIEAGTIIKGNAGQGENATALLIARGATLNANGTATAPIIMTSTADNIQPGQIESPNLDINFRGLWGGLIVLGNAPISVDATDELTIDDGVAQIEGIPANDPNGAYGGSDPMDNSGTITYVSVRYGGTNIGSGNEINGITFGGVGAGTTVSHIEVVANVDDGVEFFGGTVNADNVIVWAQGDDAIDIDQAYSGTINNAVVKQGPTSDHALEIDGPEGAASGSYTLVNATLLGDPDGGAIGDFRSGATGANNNILVQDFPAGADVELDNQGVADNFTNGTLTFMNWEVELADGVTLGDIFDDTTGTTTGFGDFATAVTTPTVGANTAEFAGWSIAGIALGF</sequence>
<dbReference type="PANTHER" id="PTHR41339:SF1">
    <property type="entry name" value="SECRETED PROTEIN"/>
    <property type="match status" value="1"/>
</dbReference>
<keyword evidence="1 2" id="KW-0732">Signal</keyword>
<dbReference type="PANTHER" id="PTHR41339">
    <property type="entry name" value="LIPL48"/>
    <property type="match status" value="1"/>
</dbReference>
<dbReference type="PROSITE" id="PS51257">
    <property type="entry name" value="PROKAR_LIPOPROTEIN"/>
    <property type="match status" value="1"/>
</dbReference>
<dbReference type="EMBL" id="LDJX01000002">
    <property type="protein sequence ID" value="KPM32778.1"/>
    <property type="molecule type" value="Genomic_DNA"/>
</dbReference>
<dbReference type="STRING" id="1300341.I595_1205"/>
<organism evidence="3 4">
    <name type="scientific">Croceitalea dokdonensis DOKDO 023</name>
    <dbReference type="NCBI Taxonomy" id="1300341"/>
    <lineage>
        <taxon>Bacteria</taxon>
        <taxon>Pseudomonadati</taxon>
        <taxon>Bacteroidota</taxon>
        <taxon>Flavobacteriia</taxon>
        <taxon>Flavobacteriales</taxon>
        <taxon>Flavobacteriaceae</taxon>
        <taxon>Croceitalea</taxon>
    </lineage>
</organism>
<reference evidence="3 4" key="1">
    <citation type="submission" date="2015-09" db="EMBL/GenBank/DDBJ databases">
        <title>Genome sequence of the marine flavobacterium Croceitalea dokdonensis DOKDO 023 that contains proton- and sodium-pumping rhodopsins.</title>
        <authorList>
            <person name="Kwon S.-K."/>
            <person name="Lee H.K."/>
            <person name="Kwak M.-J."/>
            <person name="Kim J.F."/>
        </authorList>
    </citation>
    <scope>NUCLEOTIDE SEQUENCE [LARGE SCALE GENOMIC DNA]</scope>
    <source>
        <strain evidence="3 4">DOKDO 023</strain>
    </source>
</reference>
<evidence type="ECO:0008006" key="5">
    <source>
        <dbReference type="Google" id="ProtNLM"/>
    </source>
</evidence>
<dbReference type="InterPro" id="IPR028974">
    <property type="entry name" value="TSP_type-3_rpt"/>
</dbReference>
<accession>A0A0P7AX96</accession>
<feature type="signal peptide" evidence="2">
    <location>
        <begin position="1"/>
        <end position="18"/>
    </location>
</feature>
<evidence type="ECO:0000313" key="4">
    <source>
        <dbReference type="Proteomes" id="UP000050280"/>
    </source>
</evidence>
<dbReference type="AlphaFoldDB" id="A0A0P7AX96"/>
<evidence type="ECO:0000313" key="3">
    <source>
        <dbReference type="EMBL" id="KPM32778.1"/>
    </source>
</evidence>
<gene>
    <name evidence="3" type="ORF">I595_1205</name>
</gene>
<dbReference type="Pfam" id="PF02412">
    <property type="entry name" value="TSP_3"/>
    <property type="match status" value="1"/>
</dbReference>
<dbReference type="Gene3D" id="4.10.1080.10">
    <property type="entry name" value="TSP type-3 repeat"/>
    <property type="match status" value="1"/>
</dbReference>